<dbReference type="AlphaFoldDB" id="A0AAN8JB50"/>
<gene>
    <name evidence="1" type="ORF">SNE40_017437</name>
</gene>
<name>A0AAN8JB50_PATCE</name>
<evidence type="ECO:0000313" key="2">
    <source>
        <dbReference type="Proteomes" id="UP001347796"/>
    </source>
</evidence>
<protein>
    <submittedName>
        <fullName evidence="1">Uncharacterized protein</fullName>
    </submittedName>
</protein>
<keyword evidence="2" id="KW-1185">Reference proteome</keyword>
<organism evidence="1 2">
    <name type="scientific">Patella caerulea</name>
    <name type="common">Rayed Mediterranean limpet</name>
    <dbReference type="NCBI Taxonomy" id="87958"/>
    <lineage>
        <taxon>Eukaryota</taxon>
        <taxon>Metazoa</taxon>
        <taxon>Spiralia</taxon>
        <taxon>Lophotrochozoa</taxon>
        <taxon>Mollusca</taxon>
        <taxon>Gastropoda</taxon>
        <taxon>Patellogastropoda</taxon>
        <taxon>Patelloidea</taxon>
        <taxon>Patellidae</taxon>
        <taxon>Patella</taxon>
    </lineage>
</organism>
<sequence length="71" mass="8395">MEHVNQSPEFKKYQHFRFDANHPRMVFIKKETDSEELEFLHLFQGMDFPQGHPMVIVPPWSSTTATAISFQ</sequence>
<proteinExistence type="predicted"/>
<reference evidence="1 2" key="1">
    <citation type="submission" date="2024-01" db="EMBL/GenBank/DDBJ databases">
        <title>The genome of the rayed Mediterranean limpet Patella caerulea (Linnaeus, 1758).</title>
        <authorList>
            <person name="Anh-Thu Weber A."/>
            <person name="Halstead-Nussloch G."/>
        </authorList>
    </citation>
    <scope>NUCLEOTIDE SEQUENCE [LARGE SCALE GENOMIC DNA]</scope>
    <source>
        <strain evidence="1">AATW-2023a</strain>
        <tissue evidence="1">Whole specimen</tissue>
    </source>
</reference>
<dbReference type="Proteomes" id="UP001347796">
    <property type="component" value="Unassembled WGS sequence"/>
</dbReference>
<accession>A0AAN8JB50</accession>
<dbReference type="EMBL" id="JAZGQO010000011">
    <property type="protein sequence ID" value="KAK6174097.1"/>
    <property type="molecule type" value="Genomic_DNA"/>
</dbReference>
<evidence type="ECO:0000313" key="1">
    <source>
        <dbReference type="EMBL" id="KAK6174097.1"/>
    </source>
</evidence>
<comment type="caution">
    <text evidence="1">The sequence shown here is derived from an EMBL/GenBank/DDBJ whole genome shotgun (WGS) entry which is preliminary data.</text>
</comment>